<reference evidence="3 4" key="2">
    <citation type="journal article" date="2011" name="Stand. Genomic Sci.">
        <title>Complete genome sequence of Isosphaera pallida type strain (IS1B).</title>
        <authorList>
            <consortium name="US DOE Joint Genome Institute (JGI-PGF)"/>
            <person name="Goker M."/>
            <person name="Cleland D."/>
            <person name="Saunders E."/>
            <person name="Lapidus A."/>
            <person name="Nolan M."/>
            <person name="Lucas S."/>
            <person name="Hammon N."/>
            <person name="Deshpande S."/>
            <person name="Cheng J.F."/>
            <person name="Tapia R."/>
            <person name="Han C."/>
            <person name="Goodwin L."/>
            <person name="Pitluck S."/>
            <person name="Liolios K."/>
            <person name="Pagani I."/>
            <person name="Ivanova N."/>
            <person name="Mavromatis K."/>
            <person name="Pati A."/>
            <person name="Chen A."/>
            <person name="Palaniappan K."/>
            <person name="Land M."/>
            <person name="Hauser L."/>
            <person name="Chang Y.J."/>
            <person name="Jeffries C.D."/>
            <person name="Detter J.C."/>
            <person name="Beck B."/>
            <person name="Woyke T."/>
            <person name="Bristow J."/>
            <person name="Eisen J.A."/>
            <person name="Markowitz V."/>
            <person name="Hugenholtz P."/>
            <person name="Kyrpides N.C."/>
            <person name="Klenk H.P."/>
        </authorList>
    </citation>
    <scope>NUCLEOTIDE SEQUENCE [LARGE SCALE GENOMIC DNA]</scope>
    <source>
        <strain evidence="4">ATCC 43644 / DSM 9630 / IS1B</strain>
    </source>
</reference>
<keyword evidence="2" id="KW-0472">Membrane</keyword>
<feature type="region of interest" description="Disordered" evidence="1">
    <location>
        <begin position="37"/>
        <end position="77"/>
    </location>
</feature>
<evidence type="ECO:0000256" key="2">
    <source>
        <dbReference type="SAM" id="Phobius"/>
    </source>
</evidence>
<evidence type="ECO:0000313" key="3">
    <source>
        <dbReference type="EMBL" id="ADV63540.1"/>
    </source>
</evidence>
<feature type="region of interest" description="Disordered" evidence="1">
    <location>
        <begin position="177"/>
        <end position="269"/>
    </location>
</feature>
<accession>E8R2P3</accession>
<feature type="compositionally biased region" description="Pro residues" evidence="1">
    <location>
        <begin position="259"/>
        <end position="269"/>
    </location>
</feature>
<dbReference type="KEGG" id="ipa:Isop_2975"/>
<dbReference type="AlphaFoldDB" id="E8R2P3"/>
<name>E8R2P3_ISOPI</name>
<dbReference type="Proteomes" id="UP000008631">
    <property type="component" value="Chromosome"/>
</dbReference>
<dbReference type="RefSeq" id="WP_013565828.1">
    <property type="nucleotide sequence ID" value="NC_014962.1"/>
</dbReference>
<reference key="1">
    <citation type="submission" date="2010-11" db="EMBL/GenBank/DDBJ databases">
        <title>The complete sequence of chromosome of Isophaera pallida ATCC 43644.</title>
        <authorList>
            <consortium name="US DOE Joint Genome Institute (JGI-PGF)"/>
            <person name="Lucas S."/>
            <person name="Copeland A."/>
            <person name="Lapidus A."/>
            <person name="Bruce D."/>
            <person name="Goodwin L."/>
            <person name="Pitluck S."/>
            <person name="Kyrpides N."/>
            <person name="Mavromatis K."/>
            <person name="Pagani I."/>
            <person name="Ivanova N."/>
            <person name="Saunders E."/>
            <person name="Brettin T."/>
            <person name="Detter J.C."/>
            <person name="Han C."/>
            <person name="Tapia R."/>
            <person name="Land M."/>
            <person name="Hauser L."/>
            <person name="Markowitz V."/>
            <person name="Cheng J.-F."/>
            <person name="Hugenholtz P."/>
            <person name="Woyke T."/>
            <person name="Wu D."/>
            <person name="Eisen J.A."/>
        </authorList>
    </citation>
    <scope>NUCLEOTIDE SEQUENCE</scope>
    <source>
        <strain>ATCC 43644</strain>
    </source>
</reference>
<sequence>MNRRQFERGGCHRVVIIVLAVGMLGLGSVGCTGLPRTNAANRQGWSWPEVGTTAAGDMPPPPRSLAEPTPTGGTPSANAAVAEPIVPDPHAVIDDVAQSGKTAIDHVADSARRGLNQARGRLAQFTRRLVGQSEEMRTQADHLASQVEEQHRQRMTQANQLVSQTLQKTEEALRQTNLNLESSDDLPVIEPPSGSGDAPSVHDATPSAMVAPALLPDSPSTSPVRSGRVATTLLPPLGDSEGPQPAPHDTAQIEGLLPLNPPKLPPLGD</sequence>
<evidence type="ECO:0000313" key="4">
    <source>
        <dbReference type="Proteomes" id="UP000008631"/>
    </source>
</evidence>
<dbReference type="InParanoid" id="E8R2P3"/>
<feature type="transmembrane region" description="Helical" evidence="2">
    <location>
        <begin position="12"/>
        <end position="30"/>
    </location>
</feature>
<dbReference type="EMBL" id="CP002353">
    <property type="protein sequence ID" value="ADV63540.1"/>
    <property type="molecule type" value="Genomic_DNA"/>
</dbReference>
<evidence type="ECO:0000256" key="1">
    <source>
        <dbReference type="SAM" id="MobiDB-lite"/>
    </source>
</evidence>
<dbReference type="HOGENOM" id="CLU_1033564_0_0_0"/>
<organism evidence="3 4">
    <name type="scientific">Isosphaera pallida (strain ATCC 43644 / DSM 9630 / IS1B)</name>
    <dbReference type="NCBI Taxonomy" id="575540"/>
    <lineage>
        <taxon>Bacteria</taxon>
        <taxon>Pseudomonadati</taxon>
        <taxon>Planctomycetota</taxon>
        <taxon>Planctomycetia</taxon>
        <taxon>Isosphaerales</taxon>
        <taxon>Isosphaeraceae</taxon>
        <taxon>Isosphaera</taxon>
    </lineage>
</organism>
<keyword evidence="2" id="KW-0812">Transmembrane</keyword>
<keyword evidence="2" id="KW-1133">Transmembrane helix</keyword>
<dbReference type="PROSITE" id="PS51257">
    <property type="entry name" value="PROKAR_LIPOPROTEIN"/>
    <property type="match status" value="1"/>
</dbReference>
<protein>
    <submittedName>
        <fullName evidence="3">Uncharacterized protein</fullName>
    </submittedName>
</protein>
<keyword evidence="4" id="KW-1185">Reference proteome</keyword>
<gene>
    <name evidence="3" type="ordered locus">Isop_2975</name>
</gene>
<proteinExistence type="predicted"/>